<keyword evidence="1" id="KW-1133">Transmembrane helix</keyword>
<evidence type="ECO:0000313" key="3">
    <source>
        <dbReference type="Proteomes" id="UP000469430"/>
    </source>
</evidence>
<dbReference type="RefSeq" id="WP_161390679.1">
    <property type="nucleotide sequence ID" value="NZ_JBHSCP010000001.1"/>
</dbReference>
<dbReference type="Proteomes" id="UP000469430">
    <property type="component" value="Unassembled WGS sequence"/>
</dbReference>
<sequence>MPDRASGALSGDVSSATGKRALGGWLIGGLIAIGVVLVMIADDDDDDLPTTPVSPA</sequence>
<proteinExistence type="predicted"/>
<name>A0A6I4TXL9_9SPHN</name>
<organism evidence="2 3">
    <name type="scientific">Croceibacterium xixiisoli</name>
    <dbReference type="NCBI Taxonomy" id="1476466"/>
    <lineage>
        <taxon>Bacteria</taxon>
        <taxon>Pseudomonadati</taxon>
        <taxon>Pseudomonadota</taxon>
        <taxon>Alphaproteobacteria</taxon>
        <taxon>Sphingomonadales</taxon>
        <taxon>Erythrobacteraceae</taxon>
        <taxon>Croceibacterium</taxon>
    </lineage>
</organism>
<gene>
    <name evidence="2" type="ORF">GRI97_08890</name>
</gene>
<feature type="transmembrane region" description="Helical" evidence="1">
    <location>
        <begin position="21"/>
        <end position="41"/>
    </location>
</feature>
<dbReference type="AlphaFoldDB" id="A0A6I4TXL9"/>
<keyword evidence="1" id="KW-0472">Membrane</keyword>
<protein>
    <submittedName>
        <fullName evidence="2">Uncharacterized protein</fullName>
    </submittedName>
</protein>
<dbReference type="EMBL" id="WTYJ01000001">
    <property type="protein sequence ID" value="MXO99103.1"/>
    <property type="molecule type" value="Genomic_DNA"/>
</dbReference>
<comment type="caution">
    <text evidence="2">The sequence shown here is derived from an EMBL/GenBank/DDBJ whole genome shotgun (WGS) entry which is preliminary data.</text>
</comment>
<evidence type="ECO:0000256" key="1">
    <source>
        <dbReference type="SAM" id="Phobius"/>
    </source>
</evidence>
<evidence type="ECO:0000313" key="2">
    <source>
        <dbReference type="EMBL" id="MXO99103.1"/>
    </source>
</evidence>
<accession>A0A6I4TXL9</accession>
<keyword evidence="3" id="KW-1185">Reference proteome</keyword>
<keyword evidence="1" id="KW-0812">Transmembrane</keyword>
<reference evidence="2 3" key="1">
    <citation type="submission" date="2019-12" db="EMBL/GenBank/DDBJ databases">
        <title>Genomic-based taxomic classification of the family Erythrobacteraceae.</title>
        <authorList>
            <person name="Xu L."/>
        </authorList>
    </citation>
    <scope>NUCLEOTIDE SEQUENCE [LARGE SCALE GENOMIC DNA]</scope>
    <source>
        <strain evidence="2 3">S36</strain>
    </source>
</reference>